<gene>
    <name evidence="1" type="ORF">COU00_04080</name>
</gene>
<dbReference type="EMBL" id="PFAS01000074">
    <property type="protein sequence ID" value="PIT93462.1"/>
    <property type="molecule type" value="Genomic_DNA"/>
</dbReference>
<evidence type="ECO:0000313" key="2">
    <source>
        <dbReference type="Proteomes" id="UP000229335"/>
    </source>
</evidence>
<organism evidence="1 2">
    <name type="scientific">Candidatus Falkowbacteria bacterium CG10_big_fil_rev_8_21_14_0_10_43_11</name>
    <dbReference type="NCBI Taxonomy" id="1974568"/>
    <lineage>
        <taxon>Bacteria</taxon>
        <taxon>Candidatus Falkowiibacteriota</taxon>
    </lineage>
</organism>
<reference evidence="2" key="1">
    <citation type="submission" date="2017-09" db="EMBL/GenBank/DDBJ databases">
        <title>Depth-based differentiation of microbial function through sediment-hosted aquifers and enrichment of novel symbionts in the deep terrestrial subsurface.</title>
        <authorList>
            <person name="Probst A.J."/>
            <person name="Ladd B."/>
            <person name="Jarett J.K."/>
            <person name="Geller-Mcgrath D.E."/>
            <person name="Sieber C.M.K."/>
            <person name="Emerson J.B."/>
            <person name="Anantharaman K."/>
            <person name="Thomas B.C."/>
            <person name="Malmstrom R."/>
            <person name="Stieglmeier M."/>
            <person name="Klingl A."/>
            <person name="Woyke T."/>
            <person name="Ryan C.M."/>
            <person name="Banfield J.F."/>
        </authorList>
    </citation>
    <scope>NUCLEOTIDE SEQUENCE [LARGE SCALE GENOMIC DNA]</scope>
</reference>
<evidence type="ECO:0000313" key="1">
    <source>
        <dbReference type="EMBL" id="PIT93462.1"/>
    </source>
</evidence>
<sequence length="66" mass="7391">MDKYPTLCIAGEACANVYTCELRKMDDAINEIAKAGLKVRQIVITQFPWPVSIFMLNDSLVTIVVE</sequence>
<comment type="caution">
    <text evidence="1">The sequence shown here is derived from an EMBL/GenBank/DDBJ whole genome shotgun (WGS) entry which is preliminary data.</text>
</comment>
<dbReference type="Proteomes" id="UP000229335">
    <property type="component" value="Unassembled WGS sequence"/>
</dbReference>
<accession>A0A2M6WL15</accession>
<name>A0A2M6WL15_9BACT</name>
<protein>
    <submittedName>
        <fullName evidence="1">Uncharacterized protein</fullName>
    </submittedName>
</protein>
<dbReference type="AlphaFoldDB" id="A0A2M6WL15"/>
<proteinExistence type="predicted"/>